<organism evidence="2 3">
    <name type="scientific">Hoyosella rhizosphaerae</name>
    <dbReference type="NCBI Taxonomy" id="1755582"/>
    <lineage>
        <taxon>Bacteria</taxon>
        <taxon>Bacillati</taxon>
        <taxon>Actinomycetota</taxon>
        <taxon>Actinomycetes</taxon>
        <taxon>Mycobacteriales</taxon>
        <taxon>Hoyosellaceae</taxon>
        <taxon>Hoyosella</taxon>
    </lineage>
</organism>
<dbReference type="AlphaFoldDB" id="A0A916U9W3"/>
<sequence length="136" mass="13676">MSVLAIAIILFLFATVFLFAGIAGLTGKLRRNRFFGVRSPETLRDDEAFRVANRVAGPTTTAAGAILALGGVAALAVNGWFALIPAVVSLIAAVFFAGFGASLGIRAAEASPAEAAGPCSTCSGCSIAEACAPEGQ</sequence>
<evidence type="ECO:0000313" key="3">
    <source>
        <dbReference type="Proteomes" id="UP000641514"/>
    </source>
</evidence>
<keyword evidence="1" id="KW-1133">Transmembrane helix</keyword>
<dbReference type="Proteomes" id="UP000641514">
    <property type="component" value="Unassembled WGS sequence"/>
</dbReference>
<feature type="transmembrane region" description="Helical" evidence="1">
    <location>
        <begin position="6"/>
        <end position="25"/>
    </location>
</feature>
<evidence type="ECO:0000313" key="2">
    <source>
        <dbReference type="EMBL" id="GGC63969.1"/>
    </source>
</evidence>
<dbReference type="InterPro" id="IPR025962">
    <property type="entry name" value="SdpI/YhfL"/>
</dbReference>
<dbReference type="Pfam" id="PF13630">
    <property type="entry name" value="SdpI"/>
    <property type="match status" value="1"/>
</dbReference>
<protein>
    <recommendedName>
        <fullName evidence="4">SdpI family protein</fullName>
    </recommendedName>
</protein>
<evidence type="ECO:0000256" key="1">
    <source>
        <dbReference type="SAM" id="Phobius"/>
    </source>
</evidence>
<proteinExistence type="predicted"/>
<gene>
    <name evidence="2" type="ORF">GCM10011410_15530</name>
</gene>
<name>A0A916U9W3_9ACTN</name>
<keyword evidence="1" id="KW-0472">Membrane</keyword>
<accession>A0A916U9W3</accession>
<feature type="transmembrane region" description="Helical" evidence="1">
    <location>
        <begin position="55"/>
        <end position="77"/>
    </location>
</feature>
<keyword evidence="1" id="KW-0812">Transmembrane</keyword>
<keyword evidence="3" id="KW-1185">Reference proteome</keyword>
<comment type="caution">
    <text evidence="2">The sequence shown here is derived from an EMBL/GenBank/DDBJ whole genome shotgun (WGS) entry which is preliminary data.</text>
</comment>
<feature type="transmembrane region" description="Helical" evidence="1">
    <location>
        <begin position="83"/>
        <end position="105"/>
    </location>
</feature>
<reference evidence="2" key="2">
    <citation type="submission" date="2020-09" db="EMBL/GenBank/DDBJ databases">
        <authorList>
            <person name="Sun Q."/>
            <person name="Zhou Y."/>
        </authorList>
    </citation>
    <scope>NUCLEOTIDE SEQUENCE</scope>
    <source>
        <strain evidence="2">CGMCC 1.15478</strain>
    </source>
</reference>
<evidence type="ECO:0008006" key="4">
    <source>
        <dbReference type="Google" id="ProtNLM"/>
    </source>
</evidence>
<reference evidence="2" key="1">
    <citation type="journal article" date="2014" name="Int. J. Syst. Evol. Microbiol.">
        <title>Complete genome sequence of Corynebacterium casei LMG S-19264T (=DSM 44701T), isolated from a smear-ripened cheese.</title>
        <authorList>
            <consortium name="US DOE Joint Genome Institute (JGI-PGF)"/>
            <person name="Walter F."/>
            <person name="Albersmeier A."/>
            <person name="Kalinowski J."/>
            <person name="Ruckert C."/>
        </authorList>
    </citation>
    <scope>NUCLEOTIDE SEQUENCE</scope>
    <source>
        <strain evidence="2">CGMCC 1.15478</strain>
    </source>
</reference>
<dbReference type="EMBL" id="BMJH01000001">
    <property type="protein sequence ID" value="GGC63969.1"/>
    <property type="molecule type" value="Genomic_DNA"/>
</dbReference>